<evidence type="ECO:0000256" key="1">
    <source>
        <dbReference type="ARBA" id="ARBA00010394"/>
    </source>
</evidence>
<evidence type="ECO:0000256" key="5">
    <source>
        <dbReference type="SAM" id="MobiDB-lite"/>
    </source>
</evidence>
<dbReference type="GO" id="GO:0015031">
    <property type="term" value="P:protein transport"/>
    <property type="evidence" value="ECO:0007669"/>
    <property type="project" value="UniProtKB-KW"/>
</dbReference>
<feature type="region of interest" description="Disordered" evidence="5">
    <location>
        <begin position="1"/>
        <end position="27"/>
    </location>
</feature>
<dbReference type="Proteomes" id="UP000283509">
    <property type="component" value="Unassembled WGS sequence"/>
</dbReference>
<dbReference type="OrthoDB" id="29145at2759"/>
<reference evidence="6 7" key="2">
    <citation type="submission" date="2019-01" db="EMBL/GenBank/DDBJ databases">
        <title>The decoding of complex shrimp genome reveals the adaptation for benthos swimmer, frequently molting mechanism and breeding impact on genome.</title>
        <authorList>
            <person name="Sun Y."/>
            <person name="Gao Y."/>
            <person name="Yu Y."/>
        </authorList>
    </citation>
    <scope>NUCLEOTIDE SEQUENCE [LARGE SCALE GENOMIC DNA]</scope>
    <source>
        <tissue evidence="6">Muscle</tissue>
    </source>
</reference>
<feature type="repeat" description="ARM" evidence="4">
    <location>
        <begin position="211"/>
        <end position="257"/>
    </location>
</feature>
<name>A0A3R7NFU0_PENVA</name>
<dbReference type="PROSITE" id="PS50176">
    <property type="entry name" value="ARM_REPEAT"/>
    <property type="match status" value="1"/>
</dbReference>
<keyword evidence="2" id="KW-0813">Transport</keyword>
<keyword evidence="3" id="KW-0653">Protein transport</keyword>
<gene>
    <name evidence="6" type="ORF">C7M84_018407</name>
</gene>
<dbReference type="SUPFAM" id="SSF48371">
    <property type="entry name" value="ARM repeat"/>
    <property type="match status" value="1"/>
</dbReference>
<dbReference type="InterPro" id="IPR016024">
    <property type="entry name" value="ARM-type_fold"/>
</dbReference>
<dbReference type="InterPro" id="IPR000225">
    <property type="entry name" value="Armadillo"/>
</dbReference>
<evidence type="ECO:0000313" key="7">
    <source>
        <dbReference type="Proteomes" id="UP000283509"/>
    </source>
</evidence>
<feature type="region of interest" description="Disordered" evidence="5">
    <location>
        <begin position="139"/>
        <end position="164"/>
    </location>
</feature>
<evidence type="ECO:0000256" key="4">
    <source>
        <dbReference type="PROSITE-ProRule" id="PRU00259"/>
    </source>
</evidence>
<comment type="caution">
    <text evidence="6">The sequence shown here is derived from an EMBL/GenBank/DDBJ whole genome shotgun (WGS) entry which is preliminary data.</text>
</comment>
<feature type="compositionally biased region" description="Acidic residues" evidence="5">
    <location>
        <begin position="155"/>
        <end position="164"/>
    </location>
</feature>
<dbReference type="InterPro" id="IPR011989">
    <property type="entry name" value="ARM-like"/>
</dbReference>
<evidence type="ECO:0000256" key="2">
    <source>
        <dbReference type="ARBA" id="ARBA00022448"/>
    </source>
</evidence>
<organism evidence="6 7">
    <name type="scientific">Penaeus vannamei</name>
    <name type="common">Whiteleg shrimp</name>
    <name type="synonym">Litopenaeus vannamei</name>
    <dbReference type="NCBI Taxonomy" id="6689"/>
    <lineage>
        <taxon>Eukaryota</taxon>
        <taxon>Metazoa</taxon>
        <taxon>Ecdysozoa</taxon>
        <taxon>Arthropoda</taxon>
        <taxon>Crustacea</taxon>
        <taxon>Multicrustacea</taxon>
        <taxon>Malacostraca</taxon>
        <taxon>Eumalacostraca</taxon>
        <taxon>Eucarida</taxon>
        <taxon>Decapoda</taxon>
        <taxon>Dendrobranchiata</taxon>
        <taxon>Penaeoidea</taxon>
        <taxon>Penaeidae</taxon>
        <taxon>Penaeus</taxon>
    </lineage>
</organism>
<dbReference type="PANTHER" id="PTHR23316">
    <property type="entry name" value="IMPORTIN ALPHA"/>
    <property type="match status" value="1"/>
</dbReference>
<evidence type="ECO:0000256" key="3">
    <source>
        <dbReference type="ARBA" id="ARBA00022927"/>
    </source>
</evidence>
<comment type="similarity">
    <text evidence="1">Belongs to the importin alpha family.</text>
</comment>
<evidence type="ECO:0000313" key="6">
    <source>
        <dbReference type="EMBL" id="ROT86035.1"/>
    </source>
</evidence>
<sequence>MSFGGLTPPLRRRGKEIKPSNNAMDMESIRARRARLEEIINSMRLPPLTQESQSVHGSLSLLRGQEARGPSSDWLSVRRSHSFSESTSRRPQPLTPEKGVQSYPFVSRPYATPLPGIGQRSLLTPTPLPHKQVRSLFSFSAMETGRPGEERGSDADDEDDEADQDSPEILQKIVKGLASHSSSKQLASAMRARKMLSRDSNPPIEGFLEAGILTPLLPLMQESDNSSEAEVREQAAWALGNVAGDGPESRDAVLLGGILQPLVKIIKTGEEEDSTKVSTVRVVAWVFANIFRNKKLALNPDELKDSIATLKVLVNYPDEEVNVDALWALSYLSEQGDEEIEGVLGEDLLPVIVRHLESERSKMVVPALRASGNIVSGNDAQTEAALAAGVLPLYKLLLRNTRRNIRKETAWALSNVTAGTKEQIQQVVDEGLLPELVRVIEEVNDML</sequence>
<reference evidence="6 7" key="1">
    <citation type="submission" date="2018-04" db="EMBL/GenBank/DDBJ databases">
        <authorList>
            <person name="Zhang X."/>
            <person name="Yuan J."/>
            <person name="Li F."/>
            <person name="Xiang J."/>
        </authorList>
    </citation>
    <scope>NUCLEOTIDE SEQUENCE [LARGE SCALE GENOMIC DNA]</scope>
    <source>
        <tissue evidence="6">Muscle</tissue>
    </source>
</reference>
<dbReference type="SMART" id="SM00185">
    <property type="entry name" value="ARM"/>
    <property type="match status" value="5"/>
</dbReference>
<accession>A0A3R7NFU0</accession>
<feature type="region of interest" description="Disordered" evidence="5">
    <location>
        <begin position="62"/>
        <end position="102"/>
    </location>
</feature>
<dbReference type="AlphaFoldDB" id="A0A3R7NFU0"/>
<protein>
    <submittedName>
        <fullName evidence="6">Putative importin subunit alpha-5</fullName>
    </submittedName>
</protein>
<dbReference type="EMBL" id="QCYY01000034">
    <property type="protein sequence ID" value="ROT86035.1"/>
    <property type="molecule type" value="Genomic_DNA"/>
</dbReference>
<keyword evidence="7" id="KW-1185">Reference proteome</keyword>
<dbReference type="Pfam" id="PF00514">
    <property type="entry name" value="Arm"/>
    <property type="match status" value="2"/>
</dbReference>
<dbReference type="STRING" id="6689.A0A3R7NFU0"/>
<proteinExistence type="inferred from homology"/>
<dbReference type="Gene3D" id="1.25.10.10">
    <property type="entry name" value="Leucine-rich Repeat Variant"/>
    <property type="match status" value="1"/>
</dbReference>